<feature type="domain" description="Xaa-Pro dipeptidyl-peptidase C-terminal" evidence="3">
    <location>
        <begin position="231"/>
        <end position="462"/>
    </location>
</feature>
<reference evidence="4" key="1">
    <citation type="submission" date="2021-02" db="EMBL/GenBank/DDBJ databases">
        <authorList>
            <person name="Dougan E. K."/>
            <person name="Rhodes N."/>
            <person name="Thang M."/>
            <person name="Chan C."/>
        </authorList>
    </citation>
    <scope>NUCLEOTIDE SEQUENCE</scope>
</reference>
<feature type="non-terminal residue" evidence="4">
    <location>
        <position position="1"/>
    </location>
</feature>
<evidence type="ECO:0000256" key="1">
    <source>
        <dbReference type="ARBA" id="ARBA00022801"/>
    </source>
</evidence>
<dbReference type="SUPFAM" id="SSF49785">
    <property type="entry name" value="Galactose-binding domain-like"/>
    <property type="match status" value="1"/>
</dbReference>
<dbReference type="Gene3D" id="3.40.50.1820">
    <property type="entry name" value="alpha/beta hydrolase"/>
    <property type="match status" value="1"/>
</dbReference>
<accession>A0A813L5R2</accession>
<dbReference type="Pfam" id="PF02129">
    <property type="entry name" value="Peptidase_S15"/>
    <property type="match status" value="1"/>
</dbReference>
<keyword evidence="1" id="KW-0378">Hydrolase</keyword>
<evidence type="ECO:0000313" key="5">
    <source>
        <dbReference type="Proteomes" id="UP000626109"/>
    </source>
</evidence>
<dbReference type="InterPro" id="IPR005674">
    <property type="entry name" value="CocE/Ser_esterase"/>
</dbReference>
<dbReference type="InterPro" id="IPR008979">
    <property type="entry name" value="Galactose-bd-like_sf"/>
</dbReference>
<proteinExistence type="predicted"/>
<dbReference type="NCBIfam" id="TIGR00976">
    <property type="entry name" value="CocE_NonD"/>
    <property type="match status" value="1"/>
</dbReference>
<dbReference type="GO" id="GO:0008239">
    <property type="term" value="F:dipeptidyl-peptidase activity"/>
    <property type="evidence" value="ECO:0007669"/>
    <property type="project" value="InterPro"/>
</dbReference>
<protein>
    <recommendedName>
        <fullName evidence="3">Xaa-Pro dipeptidyl-peptidase C-terminal domain-containing protein</fullName>
    </recommendedName>
</protein>
<dbReference type="InterPro" id="IPR013736">
    <property type="entry name" value="Xaa-Pro_dipept_C"/>
</dbReference>
<organism evidence="4 5">
    <name type="scientific">Polarella glacialis</name>
    <name type="common">Dinoflagellate</name>
    <dbReference type="NCBI Taxonomy" id="89957"/>
    <lineage>
        <taxon>Eukaryota</taxon>
        <taxon>Sar</taxon>
        <taxon>Alveolata</taxon>
        <taxon>Dinophyceae</taxon>
        <taxon>Suessiales</taxon>
        <taxon>Suessiaceae</taxon>
        <taxon>Polarella</taxon>
    </lineage>
</organism>
<dbReference type="SMART" id="SM00939">
    <property type="entry name" value="PepX_C"/>
    <property type="match status" value="1"/>
</dbReference>
<feature type="region of interest" description="Disordered" evidence="2">
    <location>
        <begin position="1"/>
        <end position="22"/>
    </location>
</feature>
<dbReference type="Proteomes" id="UP000626109">
    <property type="component" value="Unassembled WGS sequence"/>
</dbReference>
<dbReference type="InterPro" id="IPR029058">
    <property type="entry name" value="AB_hydrolase_fold"/>
</dbReference>
<dbReference type="AlphaFoldDB" id="A0A813L5R2"/>
<name>A0A813L5R2_POLGL</name>
<dbReference type="SUPFAM" id="SSF53474">
    <property type="entry name" value="alpha/beta-Hydrolases"/>
    <property type="match status" value="1"/>
</dbReference>
<evidence type="ECO:0000256" key="2">
    <source>
        <dbReference type="SAM" id="MobiDB-lite"/>
    </source>
</evidence>
<dbReference type="EMBL" id="CAJNNW010033753">
    <property type="protein sequence ID" value="CAE8720239.1"/>
    <property type="molecule type" value="Genomic_DNA"/>
</dbReference>
<sequence>ESQGFPSSRPGRRPTPPSLNLPGFGGSEGDPSCFHPSQSKAYYEAIEWAGKQDWCTGSVGLNGVIFLAITQYHVSVCRHYGGPPKALKCIFPWEALSCMRRDLMGTNGIDDLGFGAFWWNTEVLPAITGLDMKKKDELFRKTMRARPADWTSHEDADEIFANINVGLGPKDFEKMSTPMLLCLSFSDHGMHTQGSSRCWRNSTNLKERWLYTHRTGKWDSYYSDEVHEMTLKFMDHYLKGKDNGWEKTPPVRLEVRSAKDVIHEVRYEQAFPLPDTQYIKLFPTTAGMLKEGSSGGDTGEKTYSGSGGSLRFTYTFAEPTETTGYFKTVLEAEARDGSPDMCVFVNVFKLDKKGENVPFYGSVGSRIDGVTRGIMRASFRALDPERSTEYNPEISFKKQPFKCGEKMLLEIDLCATSCFFDQGESLVLSVASKEVISSQPYVKSTHGNCGSHVIHMGKSYLQVPKIVKKR</sequence>
<gene>
    <name evidence="4" type="ORF">PGLA2088_LOCUS41200</name>
</gene>
<evidence type="ECO:0000313" key="4">
    <source>
        <dbReference type="EMBL" id="CAE8720239.1"/>
    </source>
</evidence>
<dbReference type="Pfam" id="PF08530">
    <property type="entry name" value="PepX_C"/>
    <property type="match status" value="1"/>
</dbReference>
<evidence type="ECO:0000259" key="3">
    <source>
        <dbReference type="SMART" id="SM00939"/>
    </source>
</evidence>
<comment type="caution">
    <text evidence="4">The sequence shown here is derived from an EMBL/GenBank/DDBJ whole genome shotgun (WGS) entry which is preliminary data.</text>
</comment>
<dbReference type="Gene3D" id="2.60.120.260">
    <property type="entry name" value="Galactose-binding domain-like"/>
    <property type="match status" value="1"/>
</dbReference>
<dbReference type="InterPro" id="IPR000383">
    <property type="entry name" value="Xaa-Pro-like_dom"/>
</dbReference>